<dbReference type="Gene3D" id="2.60.120.10">
    <property type="entry name" value="Jelly Rolls"/>
    <property type="match status" value="1"/>
</dbReference>
<dbReference type="GO" id="GO:0008270">
    <property type="term" value="F:zinc ion binding"/>
    <property type="evidence" value="ECO:0007669"/>
    <property type="project" value="InterPro"/>
</dbReference>
<dbReference type="InterPro" id="IPR014710">
    <property type="entry name" value="RmlC-like_jellyroll"/>
</dbReference>
<dbReference type="GO" id="GO:0004476">
    <property type="term" value="F:mannose-6-phosphate isomerase activity"/>
    <property type="evidence" value="ECO:0007669"/>
    <property type="project" value="InterPro"/>
</dbReference>
<feature type="region of interest" description="Disordered" evidence="1">
    <location>
        <begin position="59"/>
        <end position="84"/>
    </location>
</feature>
<dbReference type="AlphaFoldDB" id="A0A0L9UR44"/>
<name>A0A0L9UR44_PHAAN</name>
<proteinExistence type="predicted"/>
<dbReference type="PANTHER" id="PTHR10309:SF0">
    <property type="entry name" value="MANNOSE-6-PHOSPHATE ISOMERASE"/>
    <property type="match status" value="1"/>
</dbReference>
<protein>
    <recommendedName>
        <fullName evidence="2">Phosphomannose isomerase type I catalytic domain-containing protein</fullName>
    </recommendedName>
</protein>
<accession>A0A0L9UR44</accession>
<dbReference type="Gramene" id="KOM45233">
    <property type="protein sequence ID" value="KOM45233"/>
    <property type="gene ID" value="LR48_Vigan06g053900"/>
</dbReference>
<dbReference type="GO" id="GO:0009298">
    <property type="term" value="P:GDP-mannose biosynthetic process"/>
    <property type="evidence" value="ECO:0007669"/>
    <property type="project" value="UniProtKB-UniPathway"/>
</dbReference>
<evidence type="ECO:0000259" key="2">
    <source>
        <dbReference type="Pfam" id="PF20511"/>
    </source>
</evidence>
<dbReference type="UniPathway" id="UPA00126">
    <property type="reaction ID" value="UER00423"/>
</dbReference>
<feature type="domain" description="Phosphomannose isomerase type I catalytic" evidence="2">
    <location>
        <begin position="8"/>
        <end position="61"/>
    </location>
</feature>
<dbReference type="PANTHER" id="PTHR10309">
    <property type="entry name" value="MANNOSE-6-PHOSPHATE ISOMERASE"/>
    <property type="match status" value="1"/>
</dbReference>
<dbReference type="Pfam" id="PF20511">
    <property type="entry name" value="PMI_typeI_cat"/>
    <property type="match status" value="1"/>
</dbReference>
<dbReference type="Proteomes" id="UP000053144">
    <property type="component" value="Chromosome 6"/>
</dbReference>
<evidence type="ECO:0000256" key="1">
    <source>
        <dbReference type="SAM" id="MobiDB-lite"/>
    </source>
</evidence>
<sequence>MEDSPCHLQRLRCSVKNYDWGLPGRVSEVARLHALNSNTPFHTEDPYAELWIGTHDHIQPSHTKPQPSHTTTYSIRKPSGSHGWRLGSNGGAGRTSGGGCLEVEALAGTGAELIQEAIHEGGRRRLVRRPVKGDGASNISVCRR</sequence>
<feature type="compositionally biased region" description="Polar residues" evidence="1">
    <location>
        <begin position="60"/>
        <end position="74"/>
    </location>
</feature>
<dbReference type="InterPro" id="IPR016305">
    <property type="entry name" value="Mannose-6-P_Isomerase"/>
</dbReference>
<dbReference type="InterPro" id="IPR046457">
    <property type="entry name" value="PMI_typeI_cat"/>
</dbReference>
<dbReference type="PRINTS" id="PR00714">
    <property type="entry name" value="MAN6PISMRASE"/>
</dbReference>
<evidence type="ECO:0000313" key="3">
    <source>
        <dbReference type="EMBL" id="KOM45233.1"/>
    </source>
</evidence>
<dbReference type="STRING" id="3914.A0A0L9UR44"/>
<dbReference type="InterPro" id="IPR011051">
    <property type="entry name" value="RmlC_Cupin_sf"/>
</dbReference>
<organism evidence="3 4">
    <name type="scientific">Phaseolus angularis</name>
    <name type="common">Azuki bean</name>
    <name type="synonym">Vigna angularis</name>
    <dbReference type="NCBI Taxonomy" id="3914"/>
    <lineage>
        <taxon>Eukaryota</taxon>
        <taxon>Viridiplantae</taxon>
        <taxon>Streptophyta</taxon>
        <taxon>Embryophyta</taxon>
        <taxon>Tracheophyta</taxon>
        <taxon>Spermatophyta</taxon>
        <taxon>Magnoliopsida</taxon>
        <taxon>eudicotyledons</taxon>
        <taxon>Gunneridae</taxon>
        <taxon>Pentapetalae</taxon>
        <taxon>rosids</taxon>
        <taxon>fabids</taxon>
        <taxon>Fabales</taxon>
        <taxon>Fabaceae</taxon>
        <taxon>Papilionoideae</taxon>
        <taxon>50 kb inversion clade</taxon>
        <taxon>NPAAA clade</taxon>
        <taxon>indigoferoid/millettioid clade</taxon>
        <taxon>Phaseoleae</taxon>
        <taxon>Vigna</taxon>
    </lineage>
</organism>
<dbReference type="GO" id="GO:0005829">
    <property type="term" value="C:cytosol"/>
    <property type="evidence" value="ECO:0007669"/>
    <property type="project" value="TreeGrafter"/>
</dbReference>
<dbReference type="SUPFAM" id="SSF51182">
    <property type="entry name" value="RmlC-like cupins"/>
    <property type="match status" value="1"/>
</dbReference>
<gene>
    <name evidence="3" type="ORF">LR48_Vigan06g053900</name>
</gene>
<reference evidence="4" key="1">
    <citation type="journal article" date="2015" name="Proc. Natl. Acad. Sci. U.S.A.">
        <title>Genome sequencing of adzuki bean (Vigna angularis) provides insight into high starch and low fat accumulation and domestication.</title>
        <authorList>
            <person name="Yang K."/>
            <person name="Tian Z."/>
            <person name="Chen C."/>
            <person name="Luo L."/>
            <person name="Zhao B."/>
            <person name="Wang Z."/>
            <person name="Yu L."/>
            <person name="Li Y."/>
            <person name="Sun Y."/>
            <person name="Li W."/>
            <person name="Chen Y."/>
            <person name="Li Y."/>
            <person name="Zhang Y."/>
            <person name="Ai D."/>
            <person name="Zhao J."/>
            <person name="Shang C."/>
            <person name="Ma Y."/>
            <person name="Wu B."/>
            <person name="Wang M."/>
            <person name="Gao L."/>
            <person name="Sun D."/>
            <person name="Zhang P."/>
            <person name="Guo F."/>
            <person name="Wang W."/>
            <person name="Li Y."/>
            <person name="Wang J."/>
            <person name="Varshney R.K."/>
            <person name="Wang J."/>
            <person name="Ling H.Q."/>
            <person name="Wan P."/>
        </authorList>
    </citation>
    <scope>NUCLEOTIDE SEQUENCE</scope>
    <source>
        <strain evidence="4">cv. Jingnong 6</strain>
    </source>
</reference>
<evidence type="ECO:0000313" key="4">
    <source>
        <dbReference type="Proteomes" id="UP000053144"/>
    </source>
</evidence>
<dbReference type="EMBL" id="CM003376">
    <property type="protein sequence ID" value="KOM45233.1"/>
    <property type="molecule type" value="Genomic_DNA"/>
</dbReference>